<gene>
    <name evidence="1" type="ORF">GXY_07390</name>
</gene>
<protein>
    <submittedName>
        <fullName evidence="1">Uncharacterized protein</fullName>
    </submittedName>
</protein>
<sequence length="35" mass="3935">MGDMVPGVLQEVWVVEANLAYGTPAFHPYHIKHIN</sequence>
<reference evidence="1 2" key="1">
    <citation type="journal article" date="2010" name="J. Bacteriol.">
        <title>Genome sequence of a cellulose-producing bacterium, Gluconacetobacter hansenii ATCC 23769.</title>
        <authorList>
            <person name="Iyer P.R."/>
            <person name="Geib S.M."/>
            <person name="Catchmark J."/>
            <person name="Kao T.H."/>
            <person name="Tien M."/>
        </authorList>
    </citation>
    <scope>NUCLEOTIDE SEQUENCE [LARGE SCALE GENOMIC DNA]</scope>
    <source>
        <strain evidence="1 2">ATCC 23769</strain>
    </source>
</reference>
<organism evidence="1 2">
    <name type="scientific">Novacetimonas hansenii ATCC 23769</name>
    <dbReference type="NCBI Taxonomy" id="714995"/>
    <lineage>
        <taxon>Bacteria</taxon>
        <taxon>Pseudomonadati</taxon>
        <taxon>Pseudomonadota</taxon>
        <taxon>Alphaproteobacteria</taxon>
        <taxon>Acetobacterales</taxon>
        <taxon>Acetobacteraceae</taxon>
        <taxon>Novacetimonas</taxon>
    </lineage>
</organism>
<accession>D5QEB3</accession>
<evidence type="ECO:0000313" key="1">
    <source>
        <dbReference type="EMBL" id="EFG84594.1"/>
    </source>
</evidence>
<dbReference type="Proteomes" id="UP000006468">
    <property type="component" value="Chromosome"/>
</dbReference>
<dbReference type="HOGENOM" id="CLU_3365475_0_0_5"/>
<comment type="caution">
    <text evidence="1">The sequence shown here is derived from an EMBL/GenBank/DDBJ whole genome shotgun (WGS) entry which is preliminary data.</text>
</comment>
<proteinExistence type="predicted"/>
<evidence type="ECO:0000313" key="2">
    <source>
        <dbReference type="Proteomes" id="UP000006468"/>
    </source>
</evidence>
<dbReference type="EMBL" id="ADTV01000030">
    <property type="protein sequence ID" value="EFG84594.1"/>
    <property type="molecule type" value="Genomic_DNA"/>
</dbReference>
<dbReference type="AlphaFoldDB" id="D5QEB3"/>
<name>D5QEB3_NOVHA</name>